<reference evidence="3 4" key="1">
    <citation type="journal article" date="2017" name="Eur. J. Clin. Microbiol. Infect. Dis.">
        <title>Uncommonly isolated clinical Pseudomonas: identification and phylogenetic assignation.</title>
        <authorList>
            <person name="Mulet M."/>
            <person name="Gomila M."/>
            <person name="Ramirez A."/>
            <person name="Cardew S."/>
            <person name="Moore E.R."/>
            <person name="Lalucat J."/>
            <person name="Garcia-Valdes E."/>
        </authorList>
    </citation>
    <scope>NUCLEOTIDE SEQUENCE [LARGE SCALE GENOMIC DNA]</scope>
    <source>
        <strain evidence="3 4">SD129</strain>
    </source>
</reference>
<gene>
    <name evidence="3" type="ORF">DN820_09985</name>
</gene>
<dbReference type="GO" id="GO:0016020">
    <property type="term" value="C:membrane"/>
    <property type="evidence" value="ECO:0007669"/>
    <property type="project" value="TreeGrafter"/>
</dbReference>
<dbReference type="RefSeq" id="WP_138408926.1">
    <property type="nucleotide sequence ID" value="NZ_QLAE01000020.1"/>
</dbReference>
<dbReference type="Proteomes" id="UP000306753">
    <property type="component" value="Unassembled WGS sequence"/>
</dbReference>
<dbReference type="Gene3D" id="3.40.50.1820">
    <property type="entry name" value="alpha/beta hydrolase"/>
    <property type="match status" value="1"/>
</dbReference>
<sequence length="294" mass="31810">MTLASVSSIPAVERPLLDQLDMAFPLRHLVFPEARTAVRECGQGPTVVLLHGIGSGAASWLQVARQLSGQARVIAWDAPGYGRSSPLAEARPRAESYARRLEHVLEALEIERCVLVGHSLGAMTALACATGQAASRIARVMLISPARGYGAAARRAIGEQVRAGRLDHLERHGVEAMAEERSHRLLSTRASASQLDWVRWNMARLNPAGYRQAVELLCGDDLLRFPPLTMPCEVHCGEDDGITQPGECQLIADHLHARFSLIPRAGHASPIEQPEAVTERIASALKASLEGTRP</sequence>
<dbReference type="OrthoDB" id="9780765at2"/>
<protein>
    <submittedName>
        <fullName evidence="3">Alpha/beta hydrolase</fullName>
    </submittedName>
</protein>
<dbReference type="GO" id="GO:0016787">
    <property type="term" value="F:hydrolase activity"/>
    <property type="evidence" value="ECO:0007669"/>
    <property type="project" value="UniProtKB-KW"/>
</dbReference>
<keyword evidence="4" id="KW-1185">Reference proteome</keyword>
<comment type="caution">
    <text evidence="3">The sequence shown here is derived from an EMBL/GenBank/DDBJ whole genome shotgun (WGS) entry which is preliminary data.</text>
</comment>
<accession>A0A5R9QFZ2</accession>
<dbReference type="EMBL" id="QLAG01000010">
    <property type="protein sequence ID" value="TLX63743.1"/>
    <property type="molecule type" value="Genomic_DNA"/>
</dbReference>
<feature type="domain" description="AB hydrolase-1" evidence="2">
    <location>
        <begin position="47"/>
        <end position="279"/>
    </location>
</feature>
<dbReference type="InterPro" id="IPR000073">
    <property type="entry name" value="AB_hydrolase_1"/>
</dbReference>
<dbReference type="SUPFAM" id="SSF53474">
    <property type="entry name" value="alpha/beta-Hydrolases"/>
    <property type="match status" value="1"/>
</dbReference>
<name>A0A5R9QFZ2_9GAMM</name>
<keyword evidence="1 3" id="KW-0378">Hydrolase</keyword>
<dbReference type="InterPro" id="IPR050266">
    <property type="entry name" value="AB_hydrolase_sf"/>
</dbReference>
<evidence type="ECO:0000256" key="1">
    <source>
        <dbReference type="ARBA" id="ARBA00022801"/>
    </source>
</evidence>
<evidence type="ECO:0000313" key="3">
    <source>
        <dbReference type="EMBL" id="TLX63743.1"/>
    </source>
</evidence>
<organism evidence="3 4">
    <name type="scientific">Stutzerimonas nosocomialis</name>
    <dbReference type="NCBI Taxonomy" id="1056496"/>
    <lineage>
        <taxon>Bacteria</taxon>
        <taxon>Pseudomonadati</taxon>
        <taxon>Pseudomonadota</taxon>
        <taxon>Gammaproteobacteria</taxon>
        <taxon>Pseudomonadales</taxon>
        <taxon>Pseudomonadaceae</taxon>
        <taxon>Stutzerimonas</taxon>
    </lineage>
</organism>
<dbReference type="PANTHER" id="PTHR43798:SF31">
    <property type="entry name" value="AB HYDROLASE SUPERFAMILY PROTEIN YCLE"/>
    <property type="match status" value="1"/>
</dbReference>
<dbReference type="PANTHER" id="PTHR43798">
    <property type="entry name" value="MONOACYLGLYCEROL LIPASE"/>
    <property type="match status" value="1"/>
</dbReference>
<evidence type="ECO:0000259" key="2">
    <source>
        <dbReference type="Pfam" id="PF12697"/>
    </source>
</evidence>
<dbReference type="Pfam" id="PF12697">
    <property type="entry name" value="Abhydrolase_6"/>
    <property type="match status" value="1"/>
</dbReference>
<dbReference type="InterPro" id="IPR029058">
    <property type="entry name" value="AB_hydrolase_fold"/>
</dbReference>
<proteinExistence type="predicted"/>
<evidence type="ECO:0000313" key="4">
    <source>
        <dbReference type="Proteomes" id="UP000306753"/>
    </source>
</evidence>
<dbReference type="AlphaFoldDB" id="A0A5R9QFZ2"/>